<comment type="caution">
    <text evidence="2">The sequence shown here is derived from an EMBL/GenBank/DDBJ whole genome shotgun (WGS) entry which is preliminary data.</text>
</comment>
<dbReference type="OrthoDB" id="150075at2"/>
<dbReference type="RefSeq" id="WP_111324873.1">
    <property type="nucleotide sequence ID" value="NZ_BIFX01000001.1"/>
</dbReference>
<sequence length="231" mass="26063">MVIGKIVKSDSHINYVCQIFGPREVDIVPRPADYAFGRFVRVAIRAGEYDESMPFKQLLGSSSEPVTYAVGVIYDTILQNPAYGTLGPRLSNEAQLELFSPDYISEKAVLIYVIILGTMEEQQNADGSVTVLSASHGIPPLSLELDSEIETMNNEEVRAFHFFRDPDRPDQPEPYLQMGYLPHIIAQRSNLLPMVVLRIIDQLERLFPHNLALLSIVKRNFAWRLKVETTG</sequence>
<protein>
    <recommendedName>
        <fullName evidence="1">DUF8166 domain-containing protein</fullName>
    </recommendedName>
</protein>
<dbReference type="EMBL" id="QKUF01000021">
    <property type="protein sequence ID" value="PZW24675.1"/>
    <property type="molecule type" value="Genomic_DNA"/>
</dbReference>
<evidence type="ECO:0000313" key="3">
    <source>
        <dbReference type="Proteomes" id="UP000248806"/>
    </source>
</evidence>
<proteinExistence type="predicted"/>
<name>A0A326UAD1_THEHA</name>
<dbReference type="Proteomes" id="UP000248806">
    <property type="component" value="Unassembled WGS sequence"/>
</dbReference>
<dbReference type="Pfam" id="PF26500">
    <property type="entry name" value="DUF8166"/>
    <property type="match status" value="1"/>
</dbReference>
<dbReference type="InterPro" id="IPR058479">
    <property type="entry name" value="DUF8166"/>
</dbReference>
<feature type="domain" description="DUF8166" evidence="1">
    <location>
        <begin position="2"/>
        <end position="226"/>
    </location>
</feature>
<reference evidence="2 3" key="1">
    <citation type="submission" date="2018-06" db="EMBL/GenBank/DDBJ databases">
        <title>Genomic Encyclopedia of Archaeal and Bacterial Type Strains, Phase II (KMG-II): from individual species to whole genera.</title>
        <authorList>
            <person name="Goeker M."/>
        </authorList>
    </citation>
    <scope>NUCLEOTIDE SEQUENCE [LARGE SCALE GENOMIC DNA]</scope>
    <source>
        <strain evidence="2 3">ATCC BAA-1881</strain>
    </source>
</reference>
<organism evidence="2 3">
    <name type="scientific">Thermosporothrix hazakensis</name>
    <dbReference type="NCBI Taxonomy" id="644383"/>
    <lineage>
        <taxon>Bacteria</taxon>
        <taxon>Bacillati</taxon>
        <taxon>Chloroflexota</taxon>
        <taxon>Ktedonobacteria</taxon>
        <taxon>Ktedonobacterales</taxon>
        <taxon>Thermosporotrichaceae</taxon>
        <taxon>Thermosporothrix</taxon>
    </lineage>
</organism>
<evidence type="ECO:0000259" key="1">
    <source>
        <dbReference type="Pfam" id="PF26500"/>
    </source>
</evidence>
<accession>A0A326UAD1</accession>
<evidence type="ECO:0000313" key="2">
    <source>
        <dbReference type="EMBL" id="PZW24675.1"/>
    </source>
</evidence>
<gene>
    <name evidence="2" type="ORF">EI42_04557</name>
</gene>
<dbReference type="AlphaFoldDB" id="A0A326UAD1"/>
<keyword evidence="3" id="KW-1185">Reference proteome</keyword>